<comment type="caution">
    <text evidence="3">The sequence shown here is derived from an EMBL/GenBank/DDBJ whole genome shotgun (WGS) entry which is preliminary data.</text>
</comment>
<dbReference type="Gene3D" id="2.40.50.90">
    <property type="match status" value="1"/>
</dbReference>
<dbReference type="SUPFAM" id="SSF50199">
    <property type="entry name" value="Staphylococcal nuclease"/>
    <property type="match status" value="1"/>
</dbReference>
<evidence type="ECO:0000313" key="3">
    <source>
        <dbReference type="EMBL" id="GLK79372.1"/>
    </source>
</evidence>
<keyword evidence="4" id="KW-1185">Reference proteome</keyword>
<dbReference type="InterPro" id="IPR035437">
    <property type="entry name" value="SNase_OB-fold_sf"/>
</dbReference>
<gene>
    <name evidence="3" type="ORF">GCM10008174_11130</name>
</gene>
<dbReference type="Pfam" id="PF00565">
    <property type="entry name" value="SNase"/>
    <property type="match status" value="1"/>
</dbReference>
<proteinExistence type="predicted"/>
<feature type="signal peptide" evidence="1">
    <location>
        <begin position="1"/>
        <end position="21"/>
    </location>
</feature>
<reference evidence="3" key="1">
    <citation type="journal article" date="2014" name="Int. J. Syst. Evol. Microbiol.">
        <title>Complete genome sequence of Corynebacterium casei LMG S-19264T (=DSM 44701T), isolated from a smear-ripened cheese.</title>
        <authorList>
            <consortium name="US DOE Joint Genome Institute (JGI-PGF)"/>
            <person name="Walter F."/>
            <person name="Albersmeier A."/>
            <person name="Kalinowski J."/>
            <person name="Ruckert C."/>
        </authorList>
    </citation>
    <scope>NUCLEOTIDE SEQUENCE</scope>
    <source>
        <strain evidence="3">VKM B-2748</strain>
    </source>
</reference>
<feature type="domain" description="TNase-like" evidence="2">
    <location>
        <begin position="31"/>
        <end position="162"/>
    </location>
</feature>
<evidence type="ECO:0000256" key="1">
    <source>
        <dbReference type="SAM" id="SignalP"/>
    </source>
</evidence>
<dbReference type="InterPro" id="IPR016071">
    <property type="entry name" value="Staphylococal_nuclease_OB-fold"/>
</dbReference>
<protein>
    <recommendedName>
        <fullName evidence="2">TNase-like domain-containing protein</fullName>
    </recommendedName>
</protein>
<reference evidence="3" key="2">
    <citation type="submission" date="2023-01" db="EMBL/GenBank/DDBJ databases">
        <authorList>
            <person name="Sun Q."/>
            <person name="Evtushenko L."/>
        </authorList>
    </citation>
    <scope>NUCLEOTIDE SEQUENCE</scope>
    <source>
        <strain evidence="3">VKM B-2748</strain>
    </source>
</reference>
<dbReference type="AlphaFoldDB" id="A0A9W6JLM7"/>
<dbReference type="SMART" id="SM00318">
    <property type="entry name" value="SNc"/>
    <property type="match status" value="1"/>
</dbReference>
<dbReference type="Proteomes" id="UP001143309">
    <property type="component" value="Unassembled WGS sequence"/>
</dbReference>
<accession>A0A9W6JLM7</accession>
<keyword evidence="1" id="KW-0732">Signal</keyword>
<sequence length="269" mass="27747">MNASSALLAVIAAAAPLGARADDAPCRLAAPPEAVTAARALDGETLALADGREVRLAGVLAPRLPLDRDGGWPAGDEARRALGAEAAGRTLVLRAADRPDRHGRLVGYLAAPDAPDHAGLSARLARAGAVRVAADRAGRDCGATLAAAESVARRQRLGLWAYPYYEVRDASDAGAFADSAGRFELAEGRVASVRSAGGRTYVNFGARWRDALALTISGSALARLGGLAALRIEPGARLRVRGVVERRLGPTISITEAAQVERLAGVVGR</sequence>
<name>A0A9W6JLM7_9HYPH</name>
<organism evidence="3 4">
    <name type="scientific">Methylopila turkensis</name>
    <dbReference type="NCBI Taxonomy" id="1437816"/>
    <lineage>
        <taxon>Bacteria</taxon>
        <taxon>Pseudomonadati</taxon>
        <taxon>Pseudomonadota</taxon>
        <taxon>Alphaproteobacteria</taxon>
        <taxon>Hyphomicrobiales</taxon>
        <taxon>Methylopilaceae</taxon>
        <taxon>Methylopila</taxon>
    </lineage>
</organism>
<dbReference type="EMBL" id="BSFL01000001">
    <property type="protein sequence ID" value="GLK79372.1"/>
    <property type="molecule type" value="Genomic_DNA"/>
</dbReference>
<feature type="chain" id="PRO_5040753999" description="TNase-like domain-containing protein" evidence="1">
    <location>
        <begin position="22"/>
        <end position="269"/>
    </location>
</feature>
<evidence type="ECO:0000259" key="2">
    <source>
        <dbReference type="PROSITE" id="PS50830"/>
    </source>
</evidence>
<dbReference type="PROSITE" id="PS50830">
    <property type="entry name" value="TNASE_3"/>
    <property type="match status" value="1"/>
</dbReference>
<evidence type="ECO:0000313" key="4">
    <source>
        <dbReference type="Proteomes" id="UP001143309"/>
    </source>
</evidence>
<dbReference type="RefSeq" id="WP_271199832.1">
    <property type="nucleotide sequence ID" value="NZ_BSFL01000001.1"/>
</dbReference>